<evidence type="ECO:0000256" key="5">
    <source>
        <dbReference type="ARBA" id="ARBA00023136"/>
    </source>
</evidence>
<dbReference type="Pfam" id="PF07690">
    <property type="entry name" value="MFS_1"/>
    <property type="match status" value="2"/>
</dbReference>
<reference evidence="8" key="2">
    <citation type="journal article" date="2022" name="Nat. Microbiol.">
        <title>A closed Candidatus Odinarchaeum chromosome exposes Asgard archaeal viruses.</title>
        <authorList>
            <person name="Tamarit D."/>
            <person name="Caceres E.F."/>
            <person name="Krupovic M."/>
            <person name="Nijland R."/>
            <person name="Eme L."/>
            <person name="Robinson N.P."/>
            <person name="Ettema T.J.G."/>
        </authorList>
    </citation>
    <scope>NUCLEOTIDE SEQUENCE</scope>
    <source>
        <strain evidence="8">LCB_4</strain>
    </source>
</reference>
<keyword evidence="5 6" id="KW-0472">Membrane</keyword>
<dbReference type="CDD" id="cd17353">
    <property type="entry name" value="MFS_OFA_like"/>
    <property type="match status" value="1"/>
</dbReference>
<sequence>MEFENMSDVKVFNRWIVVAGAVIIQLALGTIYTWGVMTIFISPYLGLPRELTVFVFGVSLLAFGLTMIFSGQFQQRIGPRKATIIGGIILAVGVISSAAMTTLIGLIITYGLLFGIGIGICYVCPIATAQKWFPDKKGLISGIAVAGFGAGAFIFNYVISALAAFSIPVMFIILGVIYAVMILSGAFTLKLPPVDYRPPGWTPPPPTAGISSGLDLTRNETVRTKAFWLLWLMFTLSAISGLLVIGSFAAFAKLTDSIGNPLYAISATDFVLLGGIAALFNALGRITWGKIADTLSYKKTMLIMFTVQGAFMIVYFFTNVSIPAFMALTCLIYFCFGGNFSLFPTATADLFGLKNVGANYGVVFSAYGIAGFIGATMVPAFYAAFGSYLLLFVTMGLMSFAATALTMVIKPPKAKTSA</sequence>
<dbReference type="GO" id="GO:0016020">
    <property type="term" value="C:membrane"/>
    <property type="evidence" value="ECO:0007669"/>
    <property type="project" value="UniProtKB-SubCell"/>
</dbReference>
<evidence type="ECO:0000256" key="3">
    <source>
        <dbReference type="ARBA" id="ARBA00022692"/>
    </source>
</evidence>
<evidence type="ECO:0000313" key="9">
    <source>
        <dbReference type="Proteomes" id="UP000186851"/>
    </source>
</evidence>
<dbReference type="PANTHER" id="PTHR43385">
    <property type="entry name" value="RIBOFLAVIN TRANSPORTER RIBJ"/>
    <property type="match status" value="1"/>
</dbReference>
<dbReference type="GO" id="GO:0022857">
    <property type="term" value="F:transmembrane transporter activity"/>
    <property type="evidence" value="ECO:0007669"/>
    <property type="project" value="InterPro"/>
</dbReference>
<keyword evidence="4 6" id="KW-1133">Transmembrane helix</keyword>
<dbReference type="AlphaFoldDB" id="A0AAF0IBI7"/>
<evidence type="ECO:0000259" key="7">
    <source>
        <dbReference type="PROSITE" id="PS50850"/>
    </source>
</evidence>
<dbReference type="EMBL" id="CP091871">
    <property type="protein sequence ID" value="WEU40002.1"/>
    <property type="molecule type" value="Genomic_DNA"/>
</dbReference>
<evidence type="ECO:0000256" key="1">
    <source>
        <dbReference type="ARBA" id="ARBA00004141"/>
    </source>
</evidence>
<feature type="transmembrane region" description="Helical" evidence="6">
    <location>
        <begin position="324"/>
        <end position="346"/>
    </location>
</feature>
<evidence type="ECO:0000313" key="8">
    <source>
        <dbReference type="EMBL" id="WEU40002.1"/>
    </source>
</evidence>
<feature type="domain" description="Major facilitator superfamily (MFS) profile" evidence="7">
    <location>
        <begin position="13"/>
        <end position="414"/>
    </location>
</feature>
<reference evidence="8" key="1">
    <citation type="journal article" date="2017" name="Nature">
        <title>Asgard archaea illuminate the origin of eukaryotic cellular complexity.</title>
        <authorList>
            <person name="Zaremba-Niedzwiedzka K."/>
            <person name="Caceres E.F."/>
            <person name="Saw J.H."/>
            <person name="Backstrom D."/>
            <person name="Juzokaite L."/>
            <person name="Vancaester E."/>
            <person name="Seitz K.W."/>
            <person name="Anantharaman K."/>
            <person name="Starnawski P."/>
            <person name="Kjeldsen K.U."/>
            <person name="Scott M.B."/>
            <person name="Nunoura T."/>
            <person name="Banfield J.F."/>
            <person name="Schramm A."/>
            <person name="Baker B.J."/>
            <person name="Spang A."/>
            <person name="Ettema T.J.G."/>
        </authorList>
    </citation>
    <scope>NUCLEOTIDE SEQUENCE</scope>
    <source>
        <strain evidence="8">LCB_4</strain>
    </source>
</reference>
<protein>
    <submittedName>
        <fullName evidence="8">OFA family MFS transporter</fullName>
    </submittedName>
</protein>
<gene>
    <name evidence="8" type="ORF">OdinLCB4_005900</name>
</gene>
<dbReference type="SUPFAM" id="SSF103473">
    <property type="entry name" value="MFS general substrate transporter"/>
    <property type="match status" value="1"/>
</dbReference>
<evidence type="ECO:0000256" key="2">
    <source>
        <dbReference type="ARBA" id="ARBA00022448"/>
    </source>
</evidence>
<comment type="subcellular location">
    <subcellularLocation>
        <location evidence="1">Membrane</location>
        <topology evidence="1">Multi-pass membrane protein</topology>
    </subcellularLocation>
</comment>
<feature type="transmembrane region" description="Helical" evidence="6">
    <location>
        <begin position="263"/>
        <end position="288"/>
    </location>
</feature>
<feature type="transmembrane region" description="Helical" evidence="6">
    <location>
        <begin position="228"/>
        <end position="251"/>
    </location>
</feature>
<proteinExistence type="predicted"/>
<evidence type="ECO:0000256" key="6">
    <source>
        <dbReference type="SAM" id="Phobius"/>
    </source>
</evidence>
<dbReference type="PANTHER" id="PTHR43385:SF1">
    <property type="entry name" value="RIBOFLAVIN TRANSPORTER RIBJ"/>
    <property type="match status" value="1"/>
</dbReference>
<feature type="transmembrane region" description="Helical" evidence="6">
    <location>
        <begin position="107"/>
        <end position="127"/>
    </location>
</feature>
<accession>A0AAF0IBI7</accession>
<feature type="transmembrane region" description="Helical" evidence="6">
    <location>
        <begin position="165"/>
        <end position="189"/>
    </location>
</feature>
<dbReference type="Proteomes" id="UP000186851">
    <property type="component" value="Chromosome"/>
</dbReference>
<organism evidence="8 9">
    <name type="scientific">Odinarchaeota yellowstonii (strain LCB_4)</name>
    <dbReference type="NCBI Taxonomy" id="1841599"/>
    <lineage>
        <taxon>Archaea</taxon>
        <taxon>Promethearchaeati</taxon>
        <taxon>Candidatus Odinarchaeota</taxon>
        <taxon>Candidatus Odinarchaeia</taxon>
        <taxon>Candidatus Odinarchaeales</taxon>
        <taxon>Candidatus Odinarchaeaceae</taxon>
        <taxon>Candidatus Odinarchaeum</taxon>
    </lineage>
</organism>
<keyword evidence="2" id="KW-0813">Transport</keyword>
<feature type="transmembrane region" description="Helical" evidence="6">
    <location>
        <begin position="300"/>
        <end position="318"/>
    </location>
</feature>
<dbReference type="InterPro" id="IPR052983">
    <property type="entry name" value="MFS_Riboflavin_Transporter"/>
</dbReference>
<dbReference type="PROSITE" id="PS50850">
    <property type="entry name" value="MFS"/>
    <property type="match status" value="1"/>
</dbReference>
<feature type="transmembrane region" description="Helical" evidence="6">
    <location>
        <begin position="139"/>
        <end position="159"/>
    </location>
</feature>
<dbReference type="InterPro" id="IPR020846">
    <property type="entry name" value="MFS_dom"/>
</dbReference>
<feature type="transmembrane region" description="Helical" evidence="6">
    <location>
        <begin position="51"/>
        <end position="70"/>
    </location>
</feature>
<keyword evidence="3 6" id="KW-0812">Transmembrane</keyword>
<dbReference type="Gene3D" id="1.20.1250.20">
    <property type="entry name" value="MFS general substrate transporter like domains"/>
    <property type="match status" value="2"/>
</dbReference>
<feature type="transmembrane region" description="Helical" evidence="6">
    <location>
        <begin position="12"/>
        <end position="45"/>
    </location>
</feature>
<feature type="transmembrane region" description="Helical" evidence="6">
    <location>
        <begin position="358"/>
        <end position="382"/>
    </location>
</feature>
<name>A0AAF0IBI7_ODILC</name>
<dbReference type="InterPro" id="IPR011701">
    <property type="entry name" value="MFS"/>
</dbReference>
<feature type="transmembrane region" description="Helical" evidence="6">
    <location>
        <begin position="82"/>
        <end position="101"/>
    </location>
</feature>
<feature type="transmembrane region" description="Helical" evidence="6">
    <location>
        <begin position="388"/>
        <end position="409"/>
    </location>
</feature>
<dbReference type="InterPro" id="IPR036259">
    <property type="entry name" value="MFS_trans_sf"/>
</dbReference>
<dbReference type="KEGG" id="oyw:OdinLCB4_005900"/>
<evidence type="ECO:0000256" key="4">
    <source>
        <dbReference type="ARBA" id="ARBA00022989"/>
    </source>
</evidence>